<accession>G8LGA3</accession>
<dbReference type="InterPro" id="IPR029052">
    <property type="entry name" value="Metallo-depent_PP-like"/>
</dbReference>
<sequence length="233" mass="26820">MLHVSAAISAASILKQGGFMYQRIDGGKWRHVWVVSDIHGCYQWLMDELKRRHFNPYEDLLISVGDVIDRGPDSIKCLQLMNEKWFRAVRGNHEQMAIDSLDNNDFALWTMNGGIWFTRLEHTQQQLALTLLNACRELPHIIEITCANGVNVIAHADYPAAEYRWQKPVSAQHVLWDRDRLMGFMVGKGQGIGGADHFWFGHTPLDRRYDFNNLHYIDTGAVFDGYFTLAQLQ</sequence>
<protein>
    <submittedName>
        <fullName evidence="2">Serine/threonine-protein phosphatase 1</fullName>
    </submittedName>
</protein>
<dbReference type="PANTHER" id="PTHR42850:SF10">
    <property type="entry name" value="SERINE_THREONINE-PROTEIN PHOSPHATASE 1"/>
    <property type="match status" value="1"/>
</dbReference>
<evidence type="ECO:0000259" key="1">
    <source>
        <dbReference type="PROSITE" id="PS00125"/>
    </source>
</evidence>
<dbReference type="PANTHER" id="PTHR42850">
    <property type="entry name" value="METALLOPHOSPHOESTERASE"/>
    <property type="match status" value="1"/>
</dbReference>
<evidence type="ECO:0000313" key="3">
    <source>
        <dbReference type="Proteomes" id="UP000007838"/>
    </source>
</evidence>
<dbReference type="AlphaFoldDB" id="G8LGA3"/>
<gene>
    <name evidence="2" type="primary">pphA</name>
    <name evidence="2" type="ORF">EcWSU1_02763</name>
</gene>
<dbReference type="Pfam" id="PF00149">
    <property type="entry name" value="Metallophos"/>
    <property type="match status" value="1"/>
</dbReference>
<dbReference type="KEGG" id="eec:EcWSU1_02763"/>
<dbReference type="PROSITE" id="PS00125">
    <property type="entry name" value="SER_THR_PHOSPHATASE"/>
    <property type="match status" value="1"/>
</dbReference>
<evidence type="ECO:0000313" key="2">
    <source>
        <dbReference type="EMBL" id="AEW74195.1"/>
    </source>
</evidence>
<dbReference type="Gene3D" id="3.60.21.10">
    <property type="match status" value="1"/>
</dbReference>
<organism evidence="2 3">
    <name type="scientific">Enterobacter ludwigii</name>
    <dbReference type="NCBI Taxonomy" id="299767"/>
    <lineage>
        <taxon>Bacteria</taxon>
        <taxon>Pseudomonadati</taxon>
        <taxon>Pseudomonadota</taxon>
        <taxon>Gammaproteobacteria</taxon>
        <taxon>Enterobacterales</taxon>
        <taxon>Enterobacteriaceae</taxon>
        <taxon>Enterobacter</taxon>
        <taxon>Enterobacter cloacae complex</taxon>
    </lineage>
</organism>
<name>G8LGA3_9ENTR</name>
<feature type="domain" description="Serine/threonine specific protein phosphatases" evidence="1">
    <location>
        <begin position="89"/>
        <end position="94"/>
    </location>
</feature>
<dbReference type="InterPro" id="IPR006186">
    <property type="entry name" value="Ser/Thr-sp_prot-phosphatase"/>
</dbReference>
<dbReference type="GO" id="GO:0008803">
    <property type="term" value="F:bis(5'-nucleosyl)-tetraphosphatase (symmetrical) activity"/>
    <property type="evidence" value="ECO:0007669"/>
    <property type="project" value="TreeGrafter"/>
</dbReference>
<dbReference type="NCBIfam" id="NF008516">
    <property type="entry name" value="PRK11439.1"/>
    <property type="match status" value="1"/>
</dbReference>
<dbReference type="Proteomes" id="UP000007838">
    <property type="component" value="Chromosome"/>
</dbReference>
<dbReference type="HOGENOM" id="CLU_023125_1_1_6"/>
<dbReference type="GO" id="GO:0016791">
    <property type="term" value="F:phosphatase activity"/>
    <property type="evidence" value="ECO:0007669"/>
    <property type="project" value="TreeGrafter"/>
</dbReference>
<dbReference type="eggNOG" id="COG0639">
    <property type="taxonomic scope" value="Bacteria"/>
</dbReference>
<dbReference type="SUPFAM" id="SSF56300">
    <property type="entry name" value="Metallo-dependent phosphatases"/>
    <property type="match status" value="1"/>
</dbReference>
<dbReference type="EMBL" id="CP002886">
    <property type="protein sequence ID" value="AEW74195.1"/>
    <property type="molecule type" value="Genomic_DNA"/>
</dbReference>
<dbReference type="GO" id="GO:0005737">
    <property type="term" value="C:cytoplasm"/>
    <property type="evidence" value="ECO:0007669"/>
    <property type="project" value="TreeGrafter"/>
</dbReference>
<reference evidence="2 3" key="1">
    <citation type="journal article" date="2011" name="Stand. Genomic Sci.">
        <title>Complete genome of the onion pathogen Enterobacter cloacae EcWSU1.</title>
        <authorList>
            <person name="Humann J.L."/>
            <person name="Wildung M."/>
            <person name="Cheng C.H."/>
            <person name="Lee T."/>
            <person name="Stewart J.E."/>
            <person name="Drew J.C."/>
            <person name="Triplett E.W."/>
            <person name="Main D."/>
            <person name="Schroeder B.K."/>
        </authorList>
    </citation>
    <scope>NUCLEOTIDE SEQUENCE [LARGE SCALE GENOMIC DNA]</scope>
    <source>
        <strain evidence="2 3">EcWSU1</strain>
    </source>
</reference>
<dbReference type="InterPro" id="IPR004843">
    <property type="entry name" value="Calcineurin-like_PHP"/>
</dbReference>
<dbReference type="InterPro" id="IPR050126">
    <property type="entry name" value="Ap4A_hydrolase"/>
</dbReference>
<proteinExistence type="predicted"/>
<dbReference type="GO" id="GO:0110154">
    <property type="term" value="P:RNA decapping"/>
    <property type="evidence" value="ECO:0007669"/>
    <property type="project" value="TreeGrafter"/>
</dbReference>